<keyword evidence="4" id="KW-0929">Antimicrobial</keyword>
<evidence type="ECO:0000256" key="7">
    <source>
        <dbReference type="ARBA" id="ARBA00022859"/>
    </source>
</evidence>
<proteinExistence type="inferred from homology"/>
<evidence type="ECO:0000256" key="8">
    <source>
        <dbReference type="ARBA" id="ARBA00023022"/>
    </source>
</evidence>
<comment type="similarity">
    <text evidence="2">Belongs to the insect defense protein family.</text>
</comment>
<protein>
    <submittedName>
        <fullName evidence="12">Ferric-chelate reductase 1-like</fullName>
    </submittedName>
</protein>
<evidence type="ECO:0000256" key="1">
    <source>
        <dbReference type="ARBA" id="ARBA00004613"/>
    </source>
</evidence>
<feature type="non-terminal residue" evidence="12">
    <location>
        <position position="145"/>
    </location>
</feature>
<evidence type="ECO:0000313" key="11">
    <source>
        <dbReference type="Proteomes" id="UP000694865"/>
    </source>
</evidence>
<evidence type="ECO:0000256" key="6">
    <source>
        <dbReference type="ARBA" id="ARBA00022729"/>
    </source>
</evidence>
<keyword evidence="7" id="KW-0391">Immunity</keyword>
<sequence length="145" mass="15376">MVKLLIWMLSVLLLEVQGYPSGAPSSTCENMTPSHGVDAQGSVAPYAVTADSNSYQPNDVITVTIEKTGSTGFKGFILQARRADSSVTTPIGTFQNPSTTTNAKLMDCFSVADNTFTHSDASALTHDSLSVEWVAPAQAQGNIEF</sequence>
<feature type="signal peptide" evidence="9">
    <location>
        <begin position="1"/>
        <end position="18"/>
    </location>
</feature>
<evidence type="ECO:0000256" key="4">
    <source>
        <dbReference type="ARBA" id="ARBA00022529"/>
    </source>
</evidence>
<dbReference type="PANTHER" id="PTHR45828:SF9">
    <property type="entry name" value="CELL WALL INTEGRITY AND STRESS RESPONSE COMPONENT 4-LIKE-RELATED"/>
    <property type="match status" value="1"/>
</dbReference>
<feature type="domain" description="Reelin" evidence="10">
    <location>
        <begin position="9"/>
        <end position="145"/>
    </location>
</feature>
<organism evidence="11 12">
    <name type="scientific">Saccoglossus kowalevskii</name>
    <name type="common">Acorn worm</name>
    <dbReference type="NCBI Taxonomy" id="10224"/>
    <lineage>
        <taxon>Eukaryota</taxon>
        <taxon>Metazoa</taxon>
        <taxon>Hemichordata</taxon>
        <taxon>Enteropneusta</taxon>
        <taxon>Harrimaniidae</taxon>
        <taxon>Saccoglossus</taxon>
    </lineage>
</organism>
<feature type="chain" id="PRO_5047433335" evidence="9">
    <location>
        <begin position="19"/>
        <end position="145"/>
    </location>
</feature>
<dbReference type="InterPro" id="IPR051237">
    <property type="entry name" value="Ferric-chelate_Red/DefProt"/>
</dbReference>
<dbReference type="InterPro" id="IPR042307">
    <property type="entry name" value="Reeler_sf"/>
</dbReference>
<keyword evidence="11" id="KW-1185">Reference proteome</keyword>
<keyword evidence="6 9" id="KW-0732">Signal</keyword>
<dbReference type="Gene3D" id="2.60.40.4060">
    <property type="entry name" value="Reeler domain"/>
    <property type="match status" value="1"/>
</dbReference>
<evidence type="ECO:0000259" key="10">
    <source>
        <dbReference type="PROSITE" id="PS51019"/>
    </source>
</evidence>
<evidence type="ECO:0000256" key="2">
    <source>
        <dbReference type="ARBA" id="ARBA00008501"/>
    </source>
</evidence>
<dbReference type="PROSITE" id="PS51019">
    <property type="entry name" value="REELIN"/>
    <property type="match status" value="1"/>
</dbReference>
<name>A0ABM0LW11_SACKO</name>
<gene>
    <name evidence="12" type="primary">LOC102801956</name>
</gene>
<keyword evidence="3" id="KW-0964">Secreted</keyword>
<keyword evidence="8" id="KW-0044">Antibiotic</keyword>
<evidence type="ECO:0000313" key="12">
    <source>
        <dbReference type="RefSeq" id="XP_006811952.1"/>
    </source>
</evidence>
<dbReference type="CDD" id="cd08544">
    <property type="entry name" value="Reeler"/>
    <property type="match status" value="1"/>
</dbReference>
<evidence type="ECO:0000256" key="9">
    <source>
        <dbReference type="SAM" id="SignalP"/>
    </source>
</evidence>
<evidence type="ECO:0000256" key="3">
    <source>
        <dbReference type="ARBA" id="ARBA00022525"/>
    </source>
</evidence>
<dbReference type="RefSeq" id="XP_006811952.1">
    <property type="nucleotide sequence ID" value="XM_006811889.1"/>
</dbReference>
<evidence type="ECO:0000256" key="5">
    <source>
        <dbReference type="ARBA" id="ARBA00022588"/>
    </source>
</evidence>
<accession>A0ABM0LW11</accession>
<dbReference type="Proteomes" id="UP000694865">
    <property type="component" value="Unplaced"/>
</dbReference>
<reference evidence="12" key="1">
    <citation type="submission" date="2025-08" db="UniProtKB">
        <authorList>
            <consortium name="RefSeq"/>
        </authorList>
    </citation>
    <scope>IDENTIFICATION</scope>
    <source>
        <tissue evidence="12">Testes</tissue>
    </source>
</reference>
<dbReference type="GeneID" id="102801956"/>
<keyword evidence="5" id="KW-0399">Innate immunity</keyword>
<dbReference type="Pfam" id="PF02014">
    <property type="entry name" value="Reeler"/>
    <property type="match status" value="1"/>
</dbReference>
<dbReference type="PANTHER" id="PTHR45828">
    <property type="entry name" value="CYTOCHROME B561/FERRIC REDUCTASE TRANSMEMBRANE"/>
    <property type="match status" value="1"/>
</dbReference>
<dbReference type="InterPro" id="IPR002861">
    <property type="entry name" value="Reeler_dom"/>
</dbReference>
<comment type="subcellular location">
    <subcellularLocation>
        <location evidence="1">Secreted</location>
    </subcellularLocation>
</comment>